<dbReference type="Pfam" id="PF00395">
    <property type="entry name" value="SLH"/>
    <property type="match status" value="3"/>
</dbReference>
<proteinExistence type="predicted"/>
<dbReference type="Pfam" id="PF00092">
    <property type="entry name" value="VWA"/>
    <property type="match status" value="1"/>
</dbReference>
<dbReference type="PROSITE" id="PS50234">
    <property type="entry name" value="VWFA"/>
    <property type="match status" value="1"/>
</dbReference>
<sequence>MKRRVKLAVTWLCVFAVFFGFIPHTLQSADAAAQDPIWPEPGAVKLSKTAKPTGTPGEWQITLTAEGKNVEAGDTDVVLVLDKSDSMRSYKRLDNAKKAAEKFVNTLLFSNVKTRIALVTFSTSSEDTSSGFLGQNDKQQLLNNIKGISASGGTNIQSALYTAHRLLATKSSAKNKFIVLLSDGAPTFSSPAKKAASYSWPNNKYNFVLSDFDYTKTIGSGNSYQLSSGLFGDRYTIGNYTVKDNGIPTISQAKASKDAGINIYSIGLEVGNDANAVYVLKNSASANNYYPSDSAELEKVFSELAGKISYAAENAVVKDPMGEMFNLIFKGNAPVENQDYKVSQGTVKWDAASETFVWDVGNIVEGSPATLTYTIKMDSSKNPSADVNYPTNGRTTMEYTDVNQQRTSKEFEVPQVSFGKGSILVKGYKVNDQGEPINADGKVVERVDLAEQLYSGSFTVNGKDALDIGPKYKVPAPKLDNYVLKKGTDPTEETLTIQEPNKTIWFGYALAPHKLTIKYVDRETGKSIANDDSSLSGTIGQTITLKALDIPGYTPEKTEVQYTFKAKDNEYTFFYKKMDLPITIKFVDKDTSKSIADDDTSHSGKVGEAVTLKALDIPGYTPEKAEITYTVKATDNVVTFFYTANPQKITIHYIDQDTKLPIAKDSSKDGKTGESVTLTALEITGYTSVNPEVKYTFTAEANQEHTFFYTKNAPVERTVHVHYKEADTGAVLKESTSTSGKVGETVTLKAEDITINGVVYVPNAYEHEYTITDKEEQSYTFIYTKKDVIPQERTVHVHYKDAATGTVLKESTSTSGKVGATITLRAEDITVDGVIYVPASYQHEYAVTEQTEQSYTFFYSKKELPTYFVTVHHLEEGTDAVLHEPTTVSGKSGEVVHVTAEPISVADAVYQPIKFNHDITIEGTPEQLYTIYYKKGEPVEPLLLTVLHLDKETLAPLAEPTSLKGKAGEHITLKPTPITVTDAVYNPEHAAYDYVFTGEATQTFSILYIKNPITHPDQHVTIKYVEQGTGKQLVNPTTKNGKAGEKVELTALSISGYTPVKSTDTYTFTDKEGQEYIFYYTRNSSGGGSSSGGSSSYYPSSKPLPPVPPVQPLPPVPKLETSYHYNYINGYPDGKIKPENLISREEVAVIFYRLMENSTRANFLKGTNSYKDIAEKRWSNRHISTMENAGIIKGYPDGSFLPERPITRAEFAAIASRFDKLNEQPNTMFSDISGHWAEKYIVSAANKGWIKGYKNGTFKPNQYITRAEAMAFINSVLNRKVHNDEIHKDAKKWPDITPTNWYYSDVMEATNYHDYHRIKDNFESWDKVNADVVYP</sequence>
<feature type="compositionally biased region" description="Low complexity" evidence="2">
    <location>
        <begin position="1092"/>
        <end position="1101"/>
    </location>
</feature>
<reference evidence="6 7" key="1">
    <citation type="submission" date="2022-05" db="EMBL/GenBank/DDBJ databases">
        <title>Genome Sequencing of Bee-Associated Microbes.</title>
        <authorList>
            <person name="Dunlap C."/>
        </authorList>
    </citation>
    <scope>NUCLEOTIDE SEQUENCE [LARGE SCALE GENOMIC DNA]</scope>
    <source>
        <strain evidence="6 7">NRRL B-04010</strain>
    </source>
</reference>
<evidence type="ECO:0000256" key="1">
    <source>
        <dbReference type="ARBA" id="ARBA00022737"/>
    </source>
</evidence>
<dbReference type="GeneID" id="94487734"/>
<dbReference type="InterPro" id="IPR051465">
    <property type="entry name" value="Cell_Envelope_Struct_Comp"/>
</dbReference>
<feature type="domain" description="SLH" evidence="5">
    <location>
        <begin position="1102"/>
        <end position="1165"/>
    </location>
</feature>
<dbReference type="Gene3D" id="3.40.50.410">
    <property type="entry name" value="von Willebrand factor, type A domain"/>
    <property type="match status" value="1"/>
</dbReference>
<dbReference type="SUPFAM" id="SSF49447">
    <property type="entry name" value="Second domain of Mu2 adaptin subunit (ap50) of ap2 adaptor"/>
    <property type="match status" value="1"/>
</dbReference>
<gene>
    <name evidence="6" type="ORF">M5X12_11050</name>
</gene>
<evidence type="ECO:0000313" key="7">
    <source>
        <dbReference type="Proteomes" id="UP001527181"/>
    </source>
</evidence>
<dbReference type="EMBL" id="JAMDNP010000019">
    <property type="protein sequence ID" value="MCY9761110.1"/>
    <property type="molecule type" value="Genomic_DNA"/>
</dbReference>
<evidence type="ECO:0000313" key="6">
    <source>
        <dbReference type="EMBL" id="MCY9761110.1"/>
    </source>
</evidence>
<evidence type="ECO:0000256" key="2">
    <source>
        <dbReference type="SAM" id="MobiDB-lite"/>
    </source>
</evidence>
<dbReference type="SUPFAM" id="SSF53300">
    <property type="entry name" value="vWA-like"/>
    <property type="match status" value="1"/>
</dbReference>
<feature type="region of interest" description="Disordered" evidence="2">
    <location>
        <begin position="1085"/>
        <end position="1112"/>
    </location>
</feature>
<feature type="signal peptide" evidence="3">
    <location>
        <begin position="1"/>
        <end position="28"/>
    </location>
</feature>
<dbReference type="PANTHER" id="PTHR43308">
    <property type="entry name" value="OUTER MEMBRANE PROTEIN ALPHA-RELATED"/>
    <property type="match status" value="1"/>
</dbReference>
<feature type="domain" description="VWFA" evidence="4">
    <location>
        <begin position="76"/>
        <end position="304"/>
    </location>
</feature>
<keyword evidence="1" id="KW-0677">Repeat</keyword>
<keyword evidence="3" id="KW-0732">Signal</keyword>
<dbReference type="PANTHER" id="PTHR43308:SF5">
    <property type="entry name" value="S-LAYER PROTEIN _ PEPTIDOGLYCAN ENDO-BETA-N-ACETYLGLUCOSAMINIDASE"/>
    <property type="match status" value="1"/>
</dbReference>
<dbReference type="Pfam" id="PF21426">
    <property type="entry name" value="GBS104-like_Ig"/>
    <property type="match status" value="1"/>
</dbReference>
<organism evidence="6 7">
    <name type="scientific">Paenibacillus alvei</name>
    <name type="common">Bacillus alvei</name>
    <dbReference type="NCBI Taxonomy" id="44250"/>
    <lineage>
        <taxon>Bacteria</taxon>
        <taxon>Bacillati</taxon>
        <taxon>Bacillota</taxon>
        <taxon>Bacilli</taxon>
        <taxon>Bacillales</taxon>
        <taxon>Paenibacillaceae</taxon>
        <taxon>Paenibacillus</taxon>
    </lineage>
</organism>
<comment type="caution">
    <text evidence="6">The sequence shown here is derived from an EMBL/GenBank/DDBJ whole genome shotgun (WGS) entry which is preliminary data.</text>
</comment>
<dbReference type="RefSeq" id="WP_262866393.1">
    <property type="nucleotide sequence ID" value="NZ_JAMDLX010000043.1"/>
</dbReference>
<dbReference type="SMART" id="SM00327">
    <property type="entry name" value="VWA"/>
    <property type="match status" value="1"/>
</dbReference>
<dbReference type="InterPro" id="IPR002035">
    <property type="entry name" value="VWF_A"/>
</dbReference>
<feature type="chain" id="PRO_5045922580" evidence="3">
    <location>
        <begin position="29"/>
        <end position="1335"/>
    </location>
</feature>
<evidence type="ECO:0000259" key="4">
    <source>
        <dbReference type="PROSITE" id="PS50234"/>
    </source>
</evidence>
<evidence type="ECO:0000256" key="3">
    <source>
        <dbReference type="SAM" id="SignalP"/>
    </source>
</evidence>
<feature type="domain" description="SLH" evidence="5">
    <location>
        <begin position="1166"/>
        <end position="1223"/>
    </location>
</feature>
<feature type="domain" description="SLH" evidence="5">
    <location>
        <begin position="1224"/>
        <end position="1287"/>
    </location>
</feature>
<keyword evidence="7" id="KW-1185">Reference proteome</keyword>
<dbReference type="InterPro" id="IPR036168">
    <property type="entry name" value="AP2_Mu_C_sf"/>
</dbReference>
<dbReference type="Proteomes" id="UP001527181">
    <property type="component" value="Unassembled WGS sequence"/>
</dbReference>
<dbReference type="InterPro" id="IPR009459">
    <property type="entry name" value="MucBP_dom"/>
</dbReference>
<feature type="compositionally biased region" description="Pro residues" evidence="2">
    <location>
        <begin position="1102"/>
        <end position="1112"/>
    </location>
</feature>
<accession>A0ABT4GWL6</accession>
<dbReference type="Gene3D" id="2.60.40.1170">
    <property type="entry name" value="Mu homology domain, subdomain B"/>
    <property type="match status" value="1"/>
</dbReference>
<protein>
    <submittedName>
        <fullName evidence="6">S-layer homology domain-containing protein</fullName>
    </submittedName>
</protein>
<dbReference type="InterPro" id="IPR036465">
    <property type="entry name" value="vWFA_dom_sf"/>
</dbReference>
<dbReference type="CDD" id="cd00198">
    <property type="entry name" value="vWFA"/>
    <property type="match status" value="1"/>
</dbReference>
<dbReference type="Gene3D" id="3.10.20.320">
    <property type="entry name" value="Putative peptidoglycan bound protein (lpxtg motif)"/>
    <property type="match status" value="5"/>
</dbReference>
<dbReference type="Pfam" id="PF06458">
    <property type="entry name" value="MucBP"/>
    <property type="match status" value="7"/>
</dbReference>
<dbReference type="InterPro" id="IPR049319">
    <property type="entry name" value="GBS104-like_Ig"/>
</dbReference>
<evidence type="ECO:0000259" key="5">
    <source>
        <dbReference type="PROSITE" id="PS51272"/>
    </source>
</evidence>
<dbReference type="InterPro" id="IPR001119">
    <property type="entry name" value="SLH_dom"/>
</dbReference>
<name>A0ABT4GWL6_PAEAL</name>
<dbReference type="PROSITE" id="PS51272">
    <property type="entry name" value="SLH"/>
    <property type="match status" value="3"/>
</dbReference>